<dbReference type="Proteomes" id="UP000265140">
    <property type="component" value="Chromosome 19"/>
</dbReference>
<dbReference type="Pfam" id="PF10401">
    <property type="entry name" value="IRF-3"/>
    <property type="match status" value="1"/>
</dbReference>
<dbReference type="AlphaFoldDB" id="A0A3P8ZH33"/>
<name>A0A3P8ZH33_ESOLU</name>
<dbReference type="KEGG" id="els:105018339"/>
<dbReference type="SMART" id="SM00348">
    <property type="entry name" value="IRF"/>
    <property type="match status" value="1"/>
</dbReference>
<dbReference type="InterPro" id="IPR017855">
    <property type="entry name" value="SMAD-like_dom_sf"/>
</dbReference>
<proteinExistence type="predicted"/>
<reference evidence="4" key="1">
    <citation type="journal article" date="2014" name="PLoS ONE">
        <title>The genome and linkage map of the northern pike (Esox lucius): conserved synteny revealed between the salmonid sister group and the Neoteleostei.</title>
        <authorList>
            <person name="Rondeau E.B."/>
            <person name="Minkley D.R."/>
            <person name="Leong J.S."/>
            <person name="Messmer A.M."/>
            <person name="Jantzen J.R."/>
            <person name="von Schalburg K.R."/>
            <person name="Lemon C."/>
            <person name="Bird N.H."/>
            <person name="Koop B.F."/>
        </authorList>
    </citation>
    <scope>NUCLEOTIDE SEQUENCE</scope>
</reference>
<evidence type="ECO:0000313" key="3">
    <source>
        <dbReference type="Ensembl" id="ENSELUP00000028134.1"/>
    </source>
</evidence>
<dbReference type="Gene3D" id="2.60.200.10">
    <property type="match status" value="1"/>
</dbReference>
<dbReference type="GO" id="GO:0000978">
    <property type="term" value="F:RNA polymerase II cis-regulatory region sequence-specific DNA binding"/>
    <property type="evidence" value="ECO:0007669"/>
    <property type="project" value="TreeGrafter"/>
</dbReference>
<dbReference type="PANTHER" id="PTHR11949:SF2">
    <property type="entry name" value="INTERFERON REGULATORY FACTOR 7"/>
    <property type="match status" value="1"/>
</dbReference>
<dbReference type="OrthoDB" id="9836034at2759"/>
<feature type="region of interest" description="Disordered" evidence="1">
    <location>
        <begin position="190"/>
        <end position="211"/>
    </location>
</feature>
<dbReference type="GO" id="GO:0009615">
    <property type="term" value="P:response to virus"/>
    <property type="evidence" value="ECO:0007669"/>
    <property type="project" value="Ensembl"/>
</dbReference>
<dbReference type="PANTHER" id="PTHR11949">
    <property type="entry name" value="INTERFERON REGULATORY FACTOR"/>
    <property type="match status" value="1"/>
</dbReference>
<dbReference type="OMA" id="RLGKCQV"/>
<accession>A0A3P8ZH33</accession>
<dbReference type="RefSeq" id="XP_010881979.1">
    <property type="nucleotide sequence ID" value="XM_010883677.4"/>
</dbReference>
<dbReference type="GeneID" id="105018339"/>
<sequence length="448" mass="51936">MQSGNPRPQFADWLIAQVHTQQYTGLCFVGENMFRVPWKHNSRKDCSEDDSRIFREWAVVSGKIHENPNDKAKWKTNFRCALNNLNKRFKMIHDHSKDSDDPHKVYQIINNQYDYERQKNEQVTIEDDGVDIYCSLTPTDFHLPDMELDQLNLSNLKLDPFDLNNHHTEDYINPPNPVVLNDCYPIQPLPKPVSNQPLPEPKPGPKNNSTAHETYYHVNQDVLLNQPATPEWFCGLEITISYRKVEMLKTQVSCPRVQLHYQCDSFEPNAQTVCFPNTDRLLDHKQIEYTKRILGSVKRGLLLEVQSTGIFGYRQDKCHVFASTCDPREVHPEPRKMPQNEMVQLLSFQKFENELMAFKENKRGSPDYTIHMCFGEKFPDGKPLEKKLICVKVVPLICRHFHEVAQGEGASSLHNDNISLQISNHNSLMELIAATWPDGPQCTMEQYL</sequence>
<dbReference type="GO" id="GO:0005634">
    <property type="term" value="C:nucleus"/>
    <property type="evidence" value="ECO:0007669"/>
    <property type="project" value="TreeGrafter"/>
</dbReference>
<organism evidence="3 4">
    <name type="scientific">Esox lucius</name>
    <name type="common">Northern pike</name>
    <dbReference type="NCBI Taxonomy" id="8010"/>
    <lineage>
        <taxon>Eukaryota</taxon>
        <taxon>Metazoa</taxon>
        <taxon>Chordata</taxon>
        <taxon>Craniata</taxon>
        <taxon>Vertebrata</taxon>
        <taxon>Euteleostomi</taxon>
        <taxon>Actinopterygii</taxon>
        <taxon>Neopterygii</taxon>
        <taxon>Teleostei</taxon>
        <taxon>Protacanthopterygii</taxon>
        <taxon>Esociformes</taxon>
        <taxon>Esocidae</taxon>
        <taxon>Esox</taxon>
    </lineage>
</organism>
<dbReference type="InterPro" id="IPR001346">
    <property type="entry name" value="Interferon_reg_fact_DNA-bd_dom"/>
</dbReference>
<dbReference type="FunFam" id="1.10.10.10:FF:000631">
    <property type="entry name" value="Interferon regulatory factor 7"/>
    <property type="match status" value="1"/>
</dbReference>
<dbReference type="GO" id="GO:0035675">
    <property type="term" value="P:neuromast hair cell development"/>
    <property type="evidence" value="ECO:0007669"/>
    <property type="project" value="Ensembl"/>
</dbReference>
<dbReference type="Bgee" id="ENSELUG00000004592">
    <property type="expression patterns" value="Expressed in ovary and 14 other cell types or tissues"/>
</dbReference>
<feature type="domain" description="IRF tryptophan pentad repeat" evidence="2">
    <location>
        <begin position="7"/>
        <end position="110"/>
    </location>
</feature>
<dbReference type="SUPFAM" id="SSF46785">
    <property type="entry name" value="Winged helix' DNA-binding domain"/>
    <property type="match status" value="1"/>
</dbReference>
<dbReference type="Pfam" id="PF00605">
    <property type="entry name" value="IRF"/>
    <property type="match status" value="1"/>
</dbReference>
<dbReference type="InterPro" id="IPR008984">
    <property type="entry name" value="SMAD_FHA_dom_sf"/>
</dbReference>
<dbReference type="CTD" id="3665"/>
<dbReference type="GO" id="GO:0045893">
    <property type="term" value="P:positive regulation of DNA-templated transcription"/>
    <property type="evidence" value="ECO:0007669"/>
    <property type="project" value="UniProtKB-ARBA"/>
</dbReference>
<dbReference type="GO" id="GO:0002376">
    <property type="term" value="P:immune system process"/>
    <property type="evidence" value="ECO:0007669"/>
    <property type="project" value="TreeGrafter"/>
</dbReference>
<dbReference type="InterPro" id="IPR036390">
    <property type="entry name" value="WH_DNA-bd_sf"/>
</dbReference>
<evidence type="ECO:0000259" key="2">
    <source>
        <dbReference type="PROSITE" id="PS51507"/>
    </source>
</evidence>
<gene>
    <name evidence="3" type="primary">IRF7</name>
</gene>
<dbReference type="GO" id="GO:0005737">
    <property type="term" value="C:cytoplasm"/>
    <property type="evidence" value="ECO:0007669"/>
    <property type="project" value="Ensembl"/>
</dbReference>
<reference evidence="3" key="4">
    <citation type="submission" date="2025-09" db="UniProtKB">
        <authorList>
            <consortium name="Ensembl"/>
        </authorList>
    </citation>
    <scope>IDENTIFICATION</scope>
</reference>
<keyword evidence="4" id="KW-1185">Reference proteome</keyword>
<dbReference type="GO" id="GO:0030097">
    <property type="term" value="P:hemopoiesis"/>
    <property type="evidence" value="ECO:0007669"/>
    <property type="project" value="Ensembl"/>
</dbReference>
<dbReference type="Ensembl" id="ENSELUT00000014157.3">
    <property type="protein sequence ID" value="ENSELUP00000028134.1"/>
    <property type="gene ID" value="ENSELUG00000004592.3"/>
</dbReference>
<dbReference type="InParanoid" id="A0A3P8ZH33"/>
<dbReference type="InterPro" id="IPR036388">
    <property type="entry name" value="WH-like_DNA-bd_sf"/>
</dbReference>
<dbReference type="SUPFAM" id="SSF49879">
    <property type="entry name" value="SMAD/FHA domain"/>
    <property type="match status" value="1"/>
</dbReference>
<reference evidence="3" key="2">
    <citation type="submission" date="2020-02" db="EMBL/GenBank/DDBJ databases">
        <title>Esox lucius (northern pike) genome, fEsoLuc1, primary haplotype.</title>
        <authorList>
            <person name="Myers G."/>
            <person name="Karagic N."/>
            <person name="Meyer A."/>
            <person name="Pippel M."/>
            <person name="Reichard M."/>
            <person name="Winkler S."/>
            <person name="Tracey A."/>
            <person name="Sims Y."/>
            <person name="Howe K."/>
            <person name="Rhie A."/>
            <person name="Formenti G."/>
            <person name="Durbin R."/>
            <person name="Fedrigo O."/>
            <person name="Jarvis E.D."/>
        </authorList>
    </citation>
    <scope>NUCLEOTIDE SEQUENCE [LARGE SCALE GENOMIC DNA]</scope>
</reference>
<protein>
    <recommendedName>
        <fullName evidence="2">IRF tryptophan pentad repeat domain-containing protein</fullName>
    </recommendedName>
</protein>
<dbReference type="PRINTS" id="PR00267">
    <property type="entry name" value="INTFRNREGFCT"/>
</dbReference>
<evidence type="ECO:0000313" key="4">
    <source>
        <dbReference type="Proteomes" id="UP000265140"/>
    </source>
</evidence>
<dbReference type="SMART" id="SM01243">
    <property type="entry name" value="IRF-3"/>
    <property type="match status" value="1"/>
</dbReference>
<dbReference type="GeneTree" id="ENSGT00940000160931"/>
<dbReference type="GO" id="GO:1902037">
    <property type="term" value="P:negative regulation of hematopoietic stem cell differentiation"/>
    <property type="evidence" value="ECO:0007669"/>
    <property type="project" value="Ensembl"/>
</dbReference>
<dbReference type="CDD" id="cd00103">
    <property type="entry name" value="IRF"/>
    <property type="match status" value="1"/>
</dbReference>
<dbReference type="GO" id="GO:0045580">
    <property type="term" value="P:regulation of T cell differentiation"/>
    <property type="evidence" value="ECO:0007669"/>
    <property type="project" value="Ensembl"/>
</dbReference>
<dbReference type="InterPro" id="IPR019471">
    <property type="entry name" value="Interferon_reg_factor-3"/>
</dbReference>
<dbReference type="GO" id="GO:0000981">
    <property type="term" value="F:DNA-binding transcription factor activity, RNA polymerase II-specific"/>
    <property type="evidence" value="ECO:0007669"/>
    <property type="project" value="TreeGrafter"/>
</dbReference>
<dbReference type="FunFam" id="2.60.200.10:FF:000015">
    <property type="entry name" value="Interferon regulatory factor 7"/>
    <property type="match status" value="1"/>
</dbReference>
<dbReference type="Gene3D" id="1.10.10.10">
    <property type="entry name" value="Winged helix-like DNA-binding domain superfamily/Winged helix DNA-binding domain"/>
    <property type="match status" value="1"/>
</dbReference>
<evidence type="ECO:0000256" key="1">
    <source>
        <dbReference type="SAM" id="MobiDB-lite"/>
    </source>
</evidence>
<dbReference type="PROSITE" id="PS51507">
    <property type="entry name" value="IRF_2"/>
    <property type="match status" value="1"/>
</dbReference>
<reference evidence="3" key="3">
    <citation type="submission" date="2025-08" db="UniProtKB">
        <authorList>
            <consortium name="Ensembl"/>
        </authorList>
    </citation>
    <scope>IDENTIFICATION</scope>
</reference>
<dbReference type="FunCoup" id="A0A3P8ZH33">
    <property type="interactions" value="883"/>
</dbReference>
<dbReference type="STRING" id="8010.ENSELUP00000028134"/>